<dbReference type="InterPro" id="IPR019587">
    <property type="entry name" value="Polyketide_cyclase/dehydratase"/>
</dbReference>
<evidence type="ECO:0000313" key="1">
    <source>
        <dbReference type="EMBL" id="MDI5972648.1"/>
    </source>
</evidence>
<gene>
    <name evidence="1" type="ORF">POF50_025450</name>
</gene>
<name>A0AA90H244_9ACTN</name>
<sequence length="321" mass="34924">MQGSPNEEVPAVRHSEHRITVAAGPDEVYAVIADVTCWPRVFGPTIHAERVEFDGRVETIRLWATANGEPKTWVSRRELDAVARRVVFGQIKSQSPVRSMRGEWIVEALADGGTSVLLTHDWLPVEDVPDADEWIAAAVERNSRAELASLKRGVEGGSTGLEATFEDTVLIDGALPAVYSFLYEAGKWPVSLPHVSRVELREDSPGLQYLEMDTTAKDGSTHTTASIRVCFTDERIVYKQLVLPKLLTLHTGCWTLTRTPEGPVRVTSRHTIRIDADMVAAVLGEGRSVADAKAFVRGALGANSLATLNRAKAAAEAGLHG</sequence>
<dbReference type="Pfam" id="PF10604">
    <property type="entry name" value="Polyketide_cyc2"/>
    <property type="match status" value="1"/>
</dbReference>
<dbReference type="CDD" id="cd08861">
    <property type="entry name" value="OtcD1_ARO-CYC_like"/>
    <property type="match status" value="2"/>
</dbReference>
<comment type="caution">
    <text evidence="1">The sequence shown here is derived from an EMBL/GenBank/DDBJ whole genome shotgun (WGS) entry which is preliminary data.</text>
</comment>
<protein>
    <submittedName>
        <fullName evidence="1">Aromatase/cyclase</fullName>
    </submittedName>
</protein>
<dbReference type="Gene3D" id="3.30.530.20">
    <property type="match status" value="2"/>
</dbReference>
<reference evidence="1" key="1">
    <citation type="submission" date="2023-05" db="EMBL/GenBank/DDBJ databases">
        <title>Streptantibioticus silvisoli sp. nov., acidotolerant actinomycetes 1 from pine litter.</title>
        <authorList>
            <person name="Swiecimska M."/>
            <person name="Golinska P."/>
            <person name="Sangal V."/>
            <person name="Wachnowicz B."/>
            <person name="Goodfellow M."/>
        </authorList>
    </citation>
    <scope>NUCLEOTIDE SEQUENCE</scope>
    <source>
        <strain evidence="1">SL13</strain>
    </source>
</reference>
<dbReference type="EMBL" id="JABXJJ020000035">
    <property type="protein sequence ID" value="MDI5972648.1"/>
    <property type="molecule type" value="Genomic_DNA"/>
</dbReference>
<dbReference type="InterPro" id="IPR023393">
    <property type="entry name" value="START-like_dom_sf"/>
</dbReference>
<organism evidence="1">
    <name type="scientific">Streptantibioticus silvisoli</name>
    <dbReference type="NCBI Taxonomy" id="2705255"/>
    <lineage>
        <taxon>Bacteria</taxon>
        <taxon>Bacillati</taxon>
        <taxon>Actinomycetota</taxon>
        <taxon>Actinomycetes</taxon>
        <taxon>Kitasatosporales</taxon>
        <taxon>Streptomycetaceae</taxon>
        <taxon>Streptantibioticus</taxon>
    </lineage>
</organism>
<accession>A0AA90H244</accession>
<dbReference type="RefSeq" id="WP_271317425.1">
    <property type="nucleotide sequence ID" value="NZ_JABXJJ020000035.1"/>
</dbReference>
<dbReference type="SUPFAM" id="SSF55961">
    <property type="entry name" value="Bet v1-like"/>
    <property type="match status" value="2"/>
</dbReference>
<dbReference type="AlphaFoldDB" id="A0AA90H244"/>
<proteinExistence type="predicted"/>